<evidence type="ECO:0000313" key="16">
    <source>
        <dbReference type="EMBL" id="AKG37652.1"/>
    </source>
</evidence>
<dbReference type="PROSITE" id="PS50109">
    <property type="entry name" value="HIS_KIN"/>
    <property type="match status" value="1"/>
</dbReference>
<evidence type="ECO:0000256" key="8">
    <source>
        <dbReference type="ARBA" id="ARBA00022741"/>
    </source>
</evidence>
<evidence type="ECO:0000256" key="14">
    <source>
        <dbReference type="SAM" id="Phobius"/>
    </source>
</evidence>
<name>A0A0F7FF79_PAEDU</name>
<dbReference type="SUPFAM" id="SSF103190">
    <property type="entry name" value="Sensory domain-like"/>
    <property type="match status" value="1"/>
</dbReference>
<evidence type="ECO:0000256" key="5">
    <source>
        <dbReference type="ARBA" id="ARBA00022553"/>
    </source>
</evidence>
<dbReference type="PANTHER" id="PTHR43547">
    <property type="entry name" value="TWO-COMPONENT HISTIDINE KINASE"/>
    <property type="match status" value="1"/>
</dbReference>
<evidence type="ECO:0000256" key="13">
    <source>
        <dbReference type="ARBA" id="ARBA00023136"/>
    </source>
</evidence>
<keyword evidence="11 14" id="KW-1133">Transmembrane helix</keyword>
<dbReference type="Gene3D" id="1.10.287.130">
    <property type="match status" value="1"/>
</dbReference>
<evidence type="ECO:0000256" key="6">
    <source>
        <dbReference type="ARBA" id="ARBA00022679"/>
    </source>
</evidence>
<dbReference type="SUPFAM" id="SSF55890">
    <property type="entry name" value="Sporulation response regulatory protein Spo0B"/>
    <property type="match status" value="1"/>
</dbReference>
<organism evidence="16 17">
    <name type="scientific">Paenibacillus durus ATCC 35681</name>
    <dbReference type="NCBI Taxonomy" id="1333534"/>
    <lineage>
        <taxon>Bacteria</taxon>
        <taxon>Bacillati</taxon>
        <taxon>Bacillota</taxon>
        <taxon>Bacilli</taxon>
        <taxon>Bacillales</taxon>
        <taxon>Paenibacillaceae</taxon>
        <taxon>Paenibacillus</taxon>
    </lineage>
</organism>
<feature type="transmembrane region" description="Helical" evidence="14">
    <location>
        <begin position="153"/>
        <end position="174"/>
    </location>
</feature>
<keyword evidence="5" id="KW-0597">Phosphoprotein</keyword>
<dbReference type="InterPro" id="IPR039506">
    <property type="entry name" value="SPOB_a"/>
</dbReference>
<evidence type="ECO:0000256" key="2">
    <source>
        <dbReference type="ARBA" id="ARBA00004651"/>
    </source>
</evidence>
<dbReference type="Proteomes" id="UP000034189">
    <property type="component" value="Chromosome"/>
</dbReference>
<dbReference type="Pfam" id="PF17203">
    <property type="entry name" value="sCache_3_2"/>
    <property type="match status" value="1"/>
</dbReference>
<evidence type="ECO:0000259" key="15">
    <source>
        <dbReference type="PROSITE" id="PS50109"/>
    </source>
</evidence>
<protein>
    <recommendedName>
        <fullName evidence="3">histidine kinase</fullName>
        <ecNumber evidence="3">2.7.13.3</ecNumber>
    </recommendedName>
</protein>
<dbReference type="HOGENOM" id="CLU_020211_11_2_9"/>
<dbReference type="FunFam" id="3.30.450.20:FF:000018">
    <property type="entry name" value="Sensor histidine kinase DcuS"/>
    <property type="match status" value="1"/>
</dbReference>
<sequence>MAMVLIVVYAMFGIQVSRQTKESLENKAISISRTLSRTSTVIESLSGAGDPEAVQRYAERIRLANGVEFVVVLDMNGIRLTHPDPSKIGKHFLGGDEMKALHGQESVSQAKGSLGNSVRAFSPVFGKGGRQLGAVAVGVSLSSVQTAIGQNEWIIYWGVFIGACLGAGSAFLLARKIKRMLFGMEPGEIANLLEERNAMLQCAKEGILAIDGQSRITLANAEAMRLMRAVGLKEEPVGRPAGEFWPALRMNKVLDTGIPLQDMEVALSGLTLLVNVAPVKVGGRIEGAIATFRDKTEIGLLMERLSGISLYVEALRAQTHDFMNKLHVIIGLAHMRRYDRLEEYLTGTIERIQAETGTVVRQIKDPVMAGFLLGKLSRVREAGVRLVIREDGILPESANPEVSRELVTIIGNLLENAIEAPAGEADKMIRIGFLYKNRMLTITVEDNGTGISEENGRHIFDQGYSTKGKDRGIGLYLVGRSLSKLGGSIDWGSQLEEGTLFTVKLPYLAKSDDQHD</sequence>
<dbReference type="PRINTS" id="PR00344">
    <property type="entry name" value="BCTRLSENSOR"/>
</dbReference>
<keyword evidence="6 16" id="KW-0808">Transferase</keyword>
<evidence type="ECO:0000256" key="10">
    <source>
        <dbReference type="ARBA" id="ARBA00022840"/>
    </source>
</evidence>
<evidence type="ECO:0000256" key="11">
    <source>
        <dbReference type="ARBA" id="ARBA00022989"/>
    </source>
</evidence>
<dbReference type="PANTHER" id="PTHR43547:SF10">
    <property type="entry name" value="SENSOR HISTIDINE KINASE DCUS"/>
    <property type="match status" value="1"/>
</dbReference>
<dbReference type="InterPro" id="IPR005467">
    <property type="entry name" value="His_kinase_dom"/>
</dbReference>
<dbReference type="SUPFAM" id="SSF55785">
    <property type="entry name" value="PYP-like sensor domain (PAS domain)"/>
    <property type="match status" value="1"/>
</dbReference>
<dbReference type="SMART" id="SM00387">
    <property type="entry name" value="HATPase_c"/>
    <property type="match status" value="1"/>
</dbReference>
<dbReference type="SUPFAM" id="SSF55874">
    <property type="entry name" value="ATPase domain of HSP90 chaperone/DNA topoisomerase II/histidine kinase"/>
    <property type="match status" value="1"/>
</dbReference>
<evidence type="ECO:0000256" key="1">
    <source>
        <dbReference type="ARBA" id="ARBA00000085"/>
    </source>
</evidence>
<keyword evidence="7 14" id="KW-0812">Transmembrane</keyword>
<dbReference type="GO" id="GO:0000155">
    <property type="term" value="F:phosphorelay sensor kinase activity"/>
    <property type="evidence" value="ECO:0007669"/>
    <property type="project" value="InterPro"/>
</dbReference>
<dbReference type="GO" id="GO:0005524">
    <property type="term" value="F:ATP binding"/>
    <property type="evidence" value="ECO:0007669"/>
    <property type="project" value="UniProtKB-KW"/>
</dbReference>
<keyword evidence="13 14" id="KW-0472">Membrane</keyword>
<dbReference type="PATRIC" id="fig|1333534.5.peg.1684"/>
<comment type="catalytic activity">
    <reaction evidence="1">
        <text>ATP + protein L-histidine = ADP + protein N-phospho-L-histidine.</text>
        <dbReference type="EC" id="2.7.13.3"/>
    </reaction>
</comment>
<dbReference type="InterPro" id="IPR029151">
    <property type="entry name" value="Sensor-like_sf"/>
</dbReference>
<dbReference type="SMART" id="SM00091">
    <property type="entry name" value="PAS"/>
    <property type="match status" value="1"/>
</dbReference>
<dbReference type="EMBL" id="CP011114">
    <property type="protein sequence ID" value="AKG37652.1"/>
    <property type="molecule type" value="Genomic_DNA"/>
</dbReference>
<evidence type="ECO:0000313" key="17">
    <source>
        <dbReference type="Proteomes" id="UP000034189"/>
    </source>
</evidence>
<dbReference type="InterPro" id="IPR033463">
    <property type="entry name" value="sCache_3"/>
</dbReference>
<dbReference type="NCBIfam" id="NF008298">
    <property type="entry name" value="PRK11086.1"/>
    <property type="match status" value="1"/>
</dbReference>
<dbReference type="InterPro" id="IPR035965">
    <property type="entry name" value="PAS-like_dom_sf"/>
</dbReference>
<reference evidence="16 17" key="1">
    <citation type="submission" date="2015-03" db="EMBL/GenBank/DDBJ databases">
        <authorList>
            <person name="Abdul Halim M."/>
        </authorList>
    </citation>
    <scope>NUCLEOTIDE SEQUENCE [LARGE SCALE GENOMIC DNA]</scope>
    <source>
        <strain evidence="16 17">ATCC 35681</strain>
    </source>
</reference>
<dbReference type="InterPro" id="IPR004358">
    <property type="entry name" value="Sig_transdc_His_kin-like_C"/>
</dbReference>
<keyword evidence="9 16" id="KW-0418">Kinase</keyword>
<dbReference type="InterPro" id="IPR000014">
    <property type="entry name" value="PAS"/>
</dbReference>
<dbReference type="Pfam" id="PF14689">
    <property type="entry name" value="SPOB_a"/>
    <property type="match status" value="1"/>
</dbReference>
<keyword evidence="8" id="KW-0547">Nucleotide-binding</keyword>
<comment type="subcellular location">
    <subcellularLocation>
        <location evidence="2">Cell membrane</location>
        <topology evidence="2">Multi-pass membrane protein</topology>
    </subcellularLocation>
</comment>
<evidence type="ECO:0000256" key="9">
    <source>
        <dbReference type="ARBA" id="ARBA00022777"/>
    </source>
</evidence>
<dbReference type="InterPro" id="IPR036890">
    <property type="entry name" value="HATPase_C_sf"/>
</dbReference>
<evidence type="ECO:0000256" key="12">
    <source>
        <dbReference type="ARBA" id="ARBA00023012"/>
    </source>
</evidence>
<dbReference type="Pfam" id="PF02518">
    <property type="entry name" value="HATPase_c"/>
    <property type="match status" value="1"/>
</dbReference>
<dbReference type="InterPro" id="IPR003594">
    <property type="entry name" value="HATPase_dom"/>
</dbReference>
<proteinExistence type="predicted"/>
<dbReference type="GO" id="GO:0005886">
    <property type="term" value="C:plasma membrane"/>
    <property type="evidence" value="ECO:0007669"/>
    <property type="project" value="UniProtKB-SubCell"/>
</dbReference>
<evidence type="ECO:0000256" key="3">
    <source>
        <dbReference type="ARBA" id="ARBA00012438"/>
    </source>
</evidence>
<gene>
    <name evidence="16" type="ORF">VK70_07700</name>
</gene>
<dbReference type="AlphaFoldDB" id="A0A0F7FF79"/>
<keyword evidence="12" id="KW-0902">Two-component regulatory system</keyword>
<accession>A0A0F7FF79</accession>
<evidence type="ECO:0000256" key="7">
    <source>
        <dbReference type="ARBA" id="ARBA00022692"/>
    </source>
</evidence>
<dbReference type="EC" id="2.7.13.3" evidence="3"/>
<dbReference type="InterPro" id="IPR016120">
    <property type="entry name" value="Sig_transdc_His_kin_SpoOB"/>
</dbReference>
<reference evidence="16 17" key="2">
    <citation type="journal article" date="2016" name="Genome Announc.">
        <title>Genome Sequence of a Gram-Positive Diazotroph, Paenibacillus durus Type Strain ATCC 35681.</title>
        <authorList>
            <person name="Halim M.A."/>
            <person name="Rahman A.Y."/>
            <person name="Sim K.S."/>
            <person name="Yam H.C."/>
            <person name="Rahim A.A."/>
            <person name="Ghazali A.H."/>
            <person name="Najimudin N."/>
        </authorList>
    </citation>
    <scope>NUCLEOTIDE SEQUENCE [LARGE SCALE GENOMIC DNA]</scope>
    <source>
        <strain evidence="16 17">ATCC 35681</strain>
    </source>
</reference>
<evidence type="ECO:0000256" key="4">
    <source>
        <dbReference type="ARBA" id="ARBA00022475"/>
    </source>
</evidence>
<feature type="domain" description="Histidine kinase" evidence="15">
    <location>
        <begin position="405"/>
        <end position="509"/>
    </location>
</feature>
<keyword evidence="10" id="KW-0067">ATP-binding</keyword>
<dbReference type="Gene3D" id="3.30.450.20">
    <property type="entry name" value="PAS domain"/>
    <property type="match status" value="2"/>
</dbReference>
<dbReference type="Gene3D" id="3.30.565.10">
    <property type="entry name" value="Histidine kinase-like ATPase, C-terminal domain"/>
    <property type="match status" value="1"/>
</dbReference>
<keyword evidence="4" id="KW-1003">Cell membrane</keyword>